<sequence>MSTTAWLSGMILAVAASSCGGGQTQGAVFDPLWADDNGAAITKLQQQIARAPLARGVDVAVGVASEGGRTVLLGAPLRGGDPWRFEHALDTRPTVTGTVVIGFGDRKLFALDAATGKLLWTRLVQGRLRAAGDDGHTTVISMEPRTGRGSVLFVVTHEGEVLRQIEDEHDIGVPAVAGRYAFLPWQGQFVTALDLLRGNEAARALLRTETSRAFAVGGALFFGGAAVTRFDDKIGLGAQNKATTVALPSVELPGVPQWIPSGTEVISPRTSALDKTRIYARPSATGPAGIVGDRFAATYFRVVTGLDARSGGLAWVNVGDADFIGGAAYDGGFVLCDDRGDITFFDAAHGAASARLSLGAPLRSCVVQADGIKIAPRPRNEPLWKQLEQVVSLPDAELAAIQRFVLRELAKQPEEEVTSVLINVASQGRGATALHDEARRALAQRRNGGKFLLKALERRVDFLAGSLRAPPVGPIAEALAAMKEKKGAPLLTEHLLDPETSTADLGQVAAALAVLAGPAELPSLRTFFAMYRGVSDESLDPALAQVSDTLRRLGAVELLTRAVTDPWTAPALRKHLEASGASPARKP</sequence>
<protein>
    <recommendedName>
        <fullName evidence="1">Pyrrolo-quinoline quinone repeat domain-containing protein</fullName>
    </recommendedName>
</protein>
<dbReference type="InterPro" id="IPR002372">
    <property type="entry name" value="PQQ_rpt_dom"/>
</dbReference>
<dbReference type="RefSeq" id="WP_050428809.1">
    <property type="nucleotide sequence ID" value="NZ_CP012159.1"/>
</dbReference>
<proteinExistence type="predicted"/>
<evidence type="ECO:0000259" key="1">
    <source>
        <dbReference type="Pfam" id="PF13360"/>
    </source>
</evidence>
<dbReference type="InterPro" id="IPR018391">
    <property type="entry name" value="PQQ_b-propeller_rpt"/>
</dbReference>
<name>A0A0K1E5W1_CHOCO</name>
<accession>A0A0K1E5W1</accession>
<dbReference type="Pfam" id="PF13360">
    <property type="entry name" value="PQQ_2"/>
    <property type="match status" value="1"/>
</dbReference>
<dbReference type="EMBL" id="CP012159">
    <property type="protein sequence ID" value="AKT36265.1"/>
    <property type="molecule type" value="Genomic_DNA"/>
</dbReference>
<dbReference type="AlphaFoldDB" id="A0A0K1E5W1"/>
<dbReference type="Gene3D" id="2.130.10.10">
    <property type="entry name" value="YVTN repeat-like/Quinoprotein amine dehydrogenase"/>
    <property type="match status" value="1"/>
</dbReference>
<feature type="domain" description="Pyrrolo-quinoline quinone repeat" evidence="1">
    <location>
        <begin position="78"/>
        <end position="209"/>
    </location>
</feature>
<dbReference type="STRING" id="52.CMC5_003790"/>
<gene>
    <name evidence="2" type="ORF">CMC5_003790</name>
</gene>
<dbReference type="Proteomes" id="UP000067626">
    <property type="component" value="Chromosome"/>
</dbReference>
<dbReference type="InterPro" id="IPR015943">
    <property type="entry name" value="WD40/YVTN_repeat-like_dom_sf"/>
</dbReference>
<dbReference type="SUPFAM" id="SSF50998">
    <property type="entry name" value="Quinoprotein alcohol dehydrogenase-like"/>
    <property type="match status" value="1"/>
</dbReference>
<evidence type="ECO:0000313" key="2">
    <source>
        <dbReference type="EMBL" id="AKT36265.1"/>
    </source>
</evidence>
<dbReference type="InterPro" id="IPR011047">
    <property type="entry name" value="Quinoprotein_ADH-like_sf"/>
</dbReference>
<organism evidence="2 3">
    <name type="scientific">Chondromyces crocatus</name>
    <dbReference type="NCBI Taxonomy" id="52"/>
    <lineage>
        <taxon>Bacteria</taxon>
        <taxon>Pseudomonadati</taxon>
        <taxon>Myxococcota</taxon>
        <taxon>Polyangia</taxon>
        <taxon>Polyangiales</taxon>
        <taxon>Polyangiaceae</taxon>
        <taxon>Chondromyces</taxon>
    </lineage>
</organism>
<reference evidence="2 3" key="1">
    <citation type="submission" date="2015-07" db="EMBL/GenBank/DDBJ databases">
        <title>Genome analysis of myxobacterium Chondromyces crocatus Cm c5 reveals a high potential for natural compound synthesis and the genetic basis for the loss of fruiting body formation.</title>
        <authorList>
            <person name="Zaburannyi N."/>
            <person name="Bunk B."/>
            <person name="Maier J."/>
            <person name="Overmann J."/>
            <person name="Mueller R."/>
        </authorList>
    </citation>
    <scope>NUCLEOTIDE SEQUENCE [LARGE SCALE GENOMIC DNA]</scope>
    <source>
        <strain evidence="2 3">Cm c5</strain>
    </source>
</reference>
<dbReference type="KEGG" id="ccro:CMC5_003790"/>
<dbReference type="SMART" id="SM00564">
    <property type="entry name" value="PQQ"/>
    <property type="match status" value="1"/>
</dbReference>
<evidence type="ECO:0000313" key="3">
    <source>
        <dbReference type="Proteomes" id="UP000067626"/>
    </source>
</evidence>
<keyword evidence="3" id="KW-1185">Reference proteome</keyword>